<proteinExistence type="predicted"/>
<keyword evidence="3" id="KW-1185">Reference proteome</keyword>
<keyword evidence="1" id="KW-1133">Transmembrane helix</keyword>
<keyword evidence="1" id="KW-0472">Membrane</keyword>
<dbReference type="RefSeq" id="XP_003285021.1">
    <property type="nucleotide sequence ID" value="XM_003284973.1"/>
</dbReference>
<name>F0ZC51_DICPU</name>
<reference evidence="3" key="1">
    <citation type="journal article" date="2011" name="Genome Biol.">
        <title>Comparative genomics of the social amoebae Dictyostelium discoideum and Dictyostelium purpureum.</title>
        <authorList>
            <consortium name="US DOE Joint Genome Institute (JGI-PGF)"/>
            <person name="Sucgang R."/>
            <person name="Kuo A."/>
            <person name="Tian X."/>
            <person name="Salerno W."/>
            <person name="Parikh A."/>
            <person name="Feasley C.L."/>
            <person name="Dalin E."/>
            <person name="Tu H."/>
            <person name="Huang E."/>
            <person name="Barry K."/>
            <person name="Lindquist E."/>
            <person name="Shapiro H."/>
            <person name="Bruce D."/>
            <person name="Schmutz J."/>
            <person name="Salamov A."/>
            <person name="Fey P."/>
            <person name="Gaudet P."/>
            <person name="Anjard C."/>
            <person name="Babu M.M."/>
            <person name="Basu S."/>
            <person name="Bushmanova Y."/>
            <person name="van der Wel H."/>
            <person name="Katoh-Kurasawa M."/>
            <person name="Dinh C."/>
            <person name="Coutinho P.M."/>
            <person name="Saito T."/>
            <person name="Elias M."/>
            <person name="Schaap P."/>
            <person name="Kay R.R."/>
            <person name="Henrissat B."/>
            <person name="Eichinger L."/>
            <person name="Rivero F."/>
            <person name="Putnam N.H."/>
            <person name="West C.M."/>
            <person name="Loomis W.F."/>
            <person name="Chisholm R.L."/>
            <person name="Shaulsky G."/>
            <person name="Strassmann J.E."/>
            <person name="Queller D.C."/>
            <person name="Kuspa A."/>
            <person name="Grigoriev I.V."/>
        </authorList>
    </citation>
    <scope>NUCLEOTIDE SEQUENCE [LARGE SCALE GENOMIC DNA]</scope>
    <source>
        <strain evidence="3">QSDP1</strain>
    </source>
</reference>
<dbReference type="VEuPathDB" id="AmoebaDB:DICPUDRAFT_75950"/>
<dbReference type="Proteomes" id="UP000001064">
    <property type="component" value="Unassembled WGS sequence"/>
</dbReference>
<gene>
    <name evidence="2" type="ORF">DICPUDRAFT_75950</name>
</gene>
<dbReference type="AlphaFoldDB" id="F0ZC51"/>
<feature type="transmembrane region" description="Helical" evidence="1">
    <location>
        <begin position="47"/>
        <end position="66"/>
    </location>
</feature>
<accession>F0ZC51</accession>
<dbReference type="InParanoid" id="F0ZC51"/>
<protein>
    <submittedName>
        <fullName evidence="2">Uncharacterized protein</fullName>
    </submittedName>
</protein>
<keyword evidence="1" id="KW-0812">Transmembrane</keyword>
<evidence type="ECO:0000313" key="3">
    <source>
        <dbReference type="Proteomes" id="UP000001064"/>
    </source>
</evidence>
<evidence type="ECO:0000256" key="1">
    <source>
        <dbReference type="SAM" id="Phobius"/>
    </source>
</evidence>
<evidence type="ECO:0000313" key="2">
    <source>
        <dbReference type="EMBL" id="EGC38463.1"/>
    </source>
</evidence>
<sequence length="183" mass="21507">MDYDCYDIHNNDVIKKLIELISKIEIIEKIINIVTQSDLFKIFSGKYSLAITYLVFIVLIGSFKLIVKYKQNWRLPKVIIIGTHGFFLILVVLEIINDFSKYGFSSSFSNSNSSETFSNFFMLFHTIKNVVDFVREKKDRCTCFEEDERDGIELLSSTEIEHENNYIIDLINSKNKKKYIRLE</sequence>
<dbReference type="EMBL" id="GL870976">
    <property type="protein sequence ID" value="EGC38463.1"/>
    <property type="molecule type" value="Genomic_DNA"/>
</dbReference>
<dbReference type="GeneID" id="10502085"/>
<dbReference type="KEGG" id="dpp:DICPUDRAFT_75950"/>
<feature type="transmembrane region" description="Helical" evidence="1">
    <location>
        <begin position="78"/>
        <end position="96"/>
    </location>
</feature>
<organism evidence="2 3">
    <name type="scientific">Dictyostelium purpureum</name>
    <name type="common">Slime mold</name>
    <dbReference type="NCBI Taxonomy" id="5786"/>
    <lineage>
        <taxon>Eukaryota</taxon>
        <taxon>Amoebozoa</taxon>
        <taxon>Evosea</taxon>
        <taxon>Eumycetozoa</taxon>
        <taxon>Dictyostelia</taxon>
        <taxon>Dictyosteliales</taxon>
        <taxon>Dictyosteliaceae</taxon>
        <taxon>Dictyostelium</taxon>
    </lineage>
</organism>